<feature type="transmembrane region" description="Helical" evidence="1">
    <location>
        <begin position="134"/>
        <end position="155"/>
    </location>
</feature>
<evidence type="ECO:0000313" key="3">
    <source>
        <dbReference type="RefSeq" id="XP_005743649.1"/>
    </source>
</evidence>
<keyword evidence="1" id="KW-0472">Membrane</keyword>
<evidence type="ECO:0000256" key="1">
    <source>
        <dbReference type="SAM" id="Phobius"/>
    </source>
</evidence>
<dbReference type="AlphaFoldDB" id="A0A9Y3RIK3"/>
<name>A0A9Y3RIK3_9CICH</name>
<protein>
    <submittedName>
        <fullName evidence="3">Uncharacterized protein LOC102198554</fullName>
    </submittedName>
</protein>
<dbReference type="PROSITE" id="PS51257">
    <property type="entry name" value="PROKAR_LIPOPROTEIN"/>
    <property type="match status" value="1"/>
</dbReference>
<accession>A0A9Y3RIK3</accession>
<dbReference type="Proteomes" id="UP000695023">
    <property type="component" value="Unplaced"/>
</dbReference>
<keyword evidence="1" id="KW-0812">Transmembrane</keyword>
<organism evidence="2 3">
    <name type="scientific">Pundamilia nyererei</name>
    <dbReference type="NCBI Taxonomy" id="303518"/>
    <lineage>
        <taxon>Eukaryota</taxon>
        <taxon>Metazoa</taxon>
        <taxon>Chordata</taxon>
        <taxon>Craniata</taxon>
        <taxon>Vertebrata</taxon>
        <taxon>Euteleostomi</taxon>
        <taxon>Actinopterygii</taxon>
        <taxon>Neopterygii</taxon>
        <taxon>Teleostei</taxon>
        <taxon>Neoteleostei</taxon>
        <taxon>Acanthomorphata</taxon>
        <taxon>Ovalentaria</taxon>
        <taxon>Cichlomorphae</taxon>
        <taxon>Cichliformes</taxon>
        <taxon>Cichlidae</taxon>
        <taxon>African cichlids</taxon>
        <taxon>Pseudocrenilabrinae</taxon>
        <taxon>Haplochromini</taxon>
        <taxon>Pundamilia</taxon>
    </lineage>
</organism>
<keyword evidence="1" id="KW-1133">Transmembrane helix</keyword>
<keyword evidence="2" id="KW-1185">Reference proteome</keyword>
<feature type="transmembrane region" description="Helical" evidence="1">
    <location>
        <begin position="209"/>
        <end position="229"/>
    </location>
</feature>
<evidence type="ECO:0000313" key="2">
    <source>
        <dbReference type="Proteomes" id="UP000695023"/>
    </source>
</evidence>
<feature type="transmembrane region" description="Helical" evidence="1">
    <location>
        <begin position="176"/>
        <end position="197"/>
    </location>
</feature>
<dbReference type="RefSeq" id="XP_005743649.1">
    <property type="nucleotide sequence ID" value="XM_005743592.2"/>
</dbReference>
<gene>
    <name evidence="3" type="primary">LOC102198554</name>
</gene>
<feature type="transmembrane region" description="Helical" evidence="1">
    <location>
        <begin position="38"/>
        <end position="60"/>
    </location>
</feature>
<proteinExistence type="predicted"/>
<feature type="transmembrane region" description="Helical" evidence="1">
    <location>
        <begin position="75"/>
        <end position="98"/>
    </location>
</feature>
<feature type="transmembrane region" description="Helical" evidence="1">
    <location>
        <begin position="110"/>
        <end position="128"/>
    </location>
</feature>
<reference evidence="3" key="1">
    <citation type="submission" date="2025-08" db="UniProtKB">
        <authorList>
            <consortium name="RefSeq"/>
        </authorList>
    </citation>
    <scope>IDENTIFICATION</scope>
</reference>
<dbReference type="GeneID" id="102198554"/>
<sequence length="254" mass="28276">MSSHARVMFLVDTCVCLPVTILLLVLSCRAIKRGQVPAIYYTNLLISTLLQLFTMIALVANSDQLQYNSSSVSCYAFSMMANLGFKICISLEGSFIIVFRQLDSIRQTKISVLACAVIWVICIITISFAADKEYIVCILVILLAPLYILCLAGTLKCLPAATSVPFKEKQRIVGAVVLLFLNYFVMILPMIILILQYRSNMGESHSIDGIVTLFLLSPFVDLILFFFMCDWFTDKLVAPLFCCIKVDSTPSTTV</sequence>
<feature type="transmembrane region" description="Helical" evidence="1">
    <location>
        <begin position="6"/>
        <end position="26"/>
    </location>
</feature>